<reference evidence="2 3" key="2">
    <citation type="submission" date="2024-07" db="EMBL/GenBank/DDBJ databases">
        <authorList>
            <person name="Akdeniz Z."/>
        </authorList>
    </citation>
    <scope>NUCLEOTIDE SEQUENCE [LARGE SCALE GENOMIC DNA]</scope>
</reference>
<name>A0AA86PKJ8_9EUKA</name>
<accession>A0AA86PKJ8</accession>
<dbReference type="AlphaFoldDB" id="A0AA86PKJ8"/>
<organism evidence="1">
    <name type="scientific">Hexamita inflata</name>
    <dbReference type="NCBI Taxonomy" id="28002"/>
    <lineage>
        <taxon>Eukaryota</taxon>
        <taxon>Metamonada</taxon>
        <taxon>Diplomonadida</taxon>
        <taxon>Hexamitidae</taxon>
        <taxon>Hexamitinae</taxon>
        <taxon>Hexamita</taxon>
    </lineage>
</organism>
<dbReference type="Proteomes" id="UP001642409">
    <property type="component" value="Unassembled WGS sequence"/>
</dbReference>
<gene>
    <name evidence="1" type="ORF">HINF_LOCUS27821</name>
    <name evidence="2" type="ORF">HINF_LOCUS47395</name>
</gene>
<reference evidence="1" key="1">
    <citation type="submission" date="2023-06" db="EMBL/GenBank/DDBJ databases">
        <authorList>
            <person name="Kurt Z."/>
        </authorList>
    </citation>
    <scope>NUCLEOTIDE SEQUENCE</scope>
</reference>
<evidence type="ECO:0000313" key="2">
    <source>
        <dbReference type="EMBL" id="CAL6057208.1"/>
    </source>
</evidence>
<dbReference type="EMBL" id="CAXDID020000213">
    <property type="protein sequence ID" value="CAL6057208.1"/>
    <property type="molecule type" value="Genomic_DNA"/>
</dbReference>
<keyword evidence="3" id="KW-1185">Reference proteome</keyword>
<comment type="caution">
    <text evidence="1">The sequence shown here is derived from an EMBL/GenBank/DDBJ whole genome shotgun (WGS) entry which is preliminary data.</text>
</comment>
<dbReference type="EMBL" id="CATOUU010000674">
    <property type="protein sequence ID" value="CAI9940176.1"/>
    <property type="molecule type" value="Genomic_DNA"/>
</dbReference>
<sequence>MTSITPFLVQKGLTNDQVLISLVKSSVKSGVAISSKRRRKFWLFSLKTKLICQISLKRKDLITTKSQQPWLKIVLNCSKYVVFAQKKSISNDQVLIILTKNNAAVSDFVQTKGLNIDQVQSILVKEIIDISGFVVKKGISNEQIVNAIINQNEQALVTLIKSKLDVSTFVQKKGMYNDQVILILAQKWRQHIIRLTQKGSLMNQQSQHKTAWTFQSSYKGIIINEEVVKYILIKISQNSDVTNQQALITLSKSNLNYSKFVEKKGCQMNKY</sequence>
<evidence type="ECO:0000313" key="3">
    <source>
        <dbReference type="Proteomes" id="UP001642409"/>
    </source>
</evidence>
<proteinExistence type="predicted"/>
<protein>
    <submittedName>
        <fullName evidence="2">Hypothetical_protein</fullName>
    </submittedName>
</protein>
<evidence type="ECO:0000313" key="1">
    <source>
        <dbReference type="EMBL" id="CAI9940176.1"/>
    </source>
</evidence>